<keyword evidence="1" id="KW-0472">Membrane</keyword>
<evidence type="ECO:0000313" key="2">
    <source>
        <dbReference type="EMBL" id="UWX96156.1"/>
    </source>
</evidence>
<keyword evidence="3" id="KW-1185">Reference proteome</keyword>
<keyword evidence="1" id="KW-1133">Transmembrane helix</keyword>
<protein>
    <submittedName>
        <fullName evidence="2">Uncharacterized protein</fullName>
    </submittedName>
</protein>
<feature type="transmembrane region" description="Helical" evidence="1">
    <location>
        <begin position="46"/>
        <end position="66"/>
    </location>
</feature>
<evidence type="ECO:0000256" key="1">
    <source>
        <dbReference type="SAM" id="Phobius"/>
    </source>
</evidence>
<dbReference type="RefSeq" id="WP_260651555.1">
    <property type="nucleotide sequence ID" value="NZ_CP104275.1"/>
</dbReference>
<sequence length="75" mass="7764">MAKSRSTSWGYALSASTVLLLGGAAALLQAGIAADEGRLGDGILPALWLVFGTGLLGLVISLPSYVGHLRNERIR</sequence>
<evidence type="ECO:0000313" key="3">
    <source>
        <dbReference type="Proteomes" id="UP001059859"/>
    </source>
</evidence>
<reference evidence="2" key="1">
    <citation type="submission" date="2022-09" db="EMBL/GenBank/DDBJ databases">
        <title>Novel species in genus Arthrobacter.</title>
        <authorList>
            <person name="Liu Y."/>
        </authorList>
    </citation>
    <scope>NUCLEOTIDE SEQUENCE</scope>
    <source>
        <strain evidence="2">Zg-Y815</strain>
    </source>
</reference>
<accession>A0ABY5YM56</accession>
<keyword evidence="1" id="KW-0812">Transmembrane</keyword>
<organism evidence="2 3">
    <name type="scientific">Arthrobacter zhaoxinii</name>
    <dbReference type="NCBI Taxonomy" id="2964616"/>
    <lineage>
        <taxon>Bacteria</taxon>
        <taxon>Bacillati</taxon>
        <taxon>Actinomycetota</taxon>
        <taxon>Actinomycetes</taxon>
        <taxon>Micrococcales</taxon>
        <taxon>Micrococcaceae</taxon>
        <taxon>Arthrobacter</taxon>
    </lineage>
</organism>
<proteinExistence type="predicted"/>
<gene>
    <name evidence="2" type="ORF">N2K95_10775</name>
</gene>
<dbReference type="Proteomes" id="UP001059859">
    <property type="component" value="Chromosome"/>
</dbReference>
<dbReference type="EMBL" id="CP104275">
    <property type="protein sequence ID" value="UWX96156.1"/>
    <property type="molecule type" value="Genomic_DNA"/>
</dbReference>
<name>A0ABY5YM56_9MICC</name>